<dbReference type="Proteomes" id="UP000694403">
    <property type="component" value="Unplaced"/>
</dbReference>
<keyword evidence="5" id="KW-1185">Reference proteome</keyword>
<dbReference type="GO" id="GO:0003677">
    <property type="term" value="F:DNA binding"/>
    <property type="evidence" value="ECO:0007669"/>
    <property type="project" value="UniProtKB-KW"/>
</dbReference>
<dbReference type="PANTHER" id="PTHR45851">
    <property type="entry name" value="MYC PROTO-ONCOGENE"/>
    <property type="match status" value="1"/>
</dbReference>
<dbReference type="InterPro" id="IPR036638">
    <property type="entry name" value="HLH_DNA-bd_sf"/>
</dbReference>
<sequence>SKDEDEVEDTEVLAQKRAVRSRLLTLRDHVPELVKNESAAAILILNKATDYIHSLQAEEQKLLLEKENLQARQQQLLKETEHMETG</sequence>
<protein>
    <recommendedName>
        <fullName evidence="3">BHLH domain-containing protein</fullName>
    </recommendedName>
</protein>
<keyword evidence="2" id="KW-0175">Coiled coil</keyword>
<reference evidence="4" key="1">
    <citation type="submission" date="2025-08" db="UniProtKB">
        <authorList>
            <consortium name="Ensembl"/>
        </authorList>
    </citation>
    <scope>IDENTIFICATION</scope>
</reference>
<dbReference type="SUPFAM" id="SSF47459">
    <property type="entry name" value="HLH, helix-loop-helix DNA-binding domain"/>
    <property type="match status" value="1"/>
</dbReference>
<evidence type="ECO:0000313" key="5">
    <source>
        <dbReference type="Proteomes" id="UP000694403"/>
    </source>
</evidence>
<evidence type="ECO:0000256" key="1">
    <source>
        <dbReference type="ARBA" id="ARBA00023125"/>
    </source>
</evidence>
<feature type="domain" description="BHLH" evidence="3">
    <location>
        <begin position="11"/>
        <end position="61"/>
    </location>
</feature>
<dbReference type="Gene3D" id="4.10.280.10">
    <property type="entry name" value="Helix-loop-helix DNA-binding domain"/>
    <property type="match status" value="1"/>
</dbReference>
<proteinExistence type="predicted"/>
<evidence type="ECO:0000259" key="3">
    <source>
        <dbReference type="SMART" id="SM00353"/>
    </source>
</evidence>
<dbReference type="SMART" id="SM00353">
    <property type="entry name" value="HLH"/>
    <property type="match status" value="1"/>
</dbReference>
<evidence type="ECO:0000313" key="4">
    <source>
        <dbReference type="Ensembl" id="ENSCSRP00000015408.1"/>
    </source>
</evidence>
<dbReference type="AlphaFoldDB" id="A0A8C3XPW6"/>
<dbReference type="FunFam" id="4.10.280.10:FF:000019">
    <property type="entry name" value="Myc proto-oncogene protein"/>
    <property type="match status" value="1"/>
</dbReference>
<dbReference type="Pfam" id="PF00010">
    <property type="entry name" value="HLH"/>
    <property type="match status" value="1"/>
</dbReference>
<dbReference type="InterPro" id="IPR050433">
    <property type="entry name" value="Myc_transcription_factors"/>
</dbReference>
<dbReference type="Ensembl" id="ENSCSRT00000016066.1">
    <property type="protein sequence ID" value="ENSCSRP00000015408.1"/>
    <property type="gene ID" value="ENSCSRG00000011765.1"/>
</dbReference>
<name>A0A8C3XPW6_CHESE</name>
<accession>A0A8C3XPW6</accession>
<dbReference type="GO" id="GO:0046983">
    <property type="term" value="F:protein dimerization activity"/>
    <property type="evidence" value="ECO:0007669"/>
    <property type="project" value="InterPro"/>
</dbReference>
<keyword evidence="1" id="KW-0238">DNA-binding</keyword>
<reference evidence="4" key="2">
    <citation type="submission" date="2025-09" db="UniProtKB">
        <authorList>
            <consortium name="Ensembl"/>
        </authorList>
    </citation>
    <scope>IDENTIFICATION</scope>
</reference>
<dbReference type="InterPro" id="IPR011598">
    <property type="entry name" value="bHLH_dom"/>
</dbReference>
<evidence type="ECO:0000256" key="2">
    <source>
        <dbReference type="SAM" id="Coils"/>
    </source>
</evidence>
<feature type="coiled-coil region" evidence="2">
    <location>
        <begin position="52"/>
        <end position="79"/>
    </location>
</feature>
<organism evidence="4 5">
    <name type="scientific">Chelydra serpentina</name>
    <name type="common">Snapping turtle</name>
    <name type="synonym">Testudo serpentina</name>
    <dbReference type="NCBI Taxonomy" id="8475"/>
    <lineage>
        <taxon>Eukaryota</taxon>
        <taxon>Metazoa</taxon>
        <taxon>Chordata</taxon>
        <taxon>Craniata</taxon>
        <taxon>Vertebrata</taxon>
        <taxon>Euteleostomi</taxon>
        <taxon>Archelosauria</taxon>
        <taxon>Testudinata</taxon>
        <taxon>Testudines</taxon>
        <taxon>Cryptodira</taxon>
        <taxon>Durocryptodira</taxon>
        <taxon>Americhelydia</taxon>
        <taxon>Chelydroidea</taxon>
        <taxon>Chelydridae</taxon>
        <taxon>Chelydra</taxon>
    </lineage>
</organism>